<feature type="region of interest" description="Disordered" evidence="1">
    <location>
        <begin position="1"/>
        <end position="64"/>
    </location>
</feature>
<dbReference type="Proteomes" id="UP000282551">
    <property type="component" value="Chromosome"/>
</dbReference>
<reference evidence="2 3" key="1">
    <citation type="submission" date="2018-12" db="EMBL/GenBank/DDBJ databases">
        <authorList>
            <consortium name="Pathogen Informatics"/>
        </authorList>
    </citation>
    <scope>NUCLEOTIDE SEQUENCE [LARGE SCALE GENOMIC DNA]</scope>
    <source>
        <strain evidence="2 3">NCTC10485</strain>
    </source>
</reference>
<proteinExistence type="predicted"/>
<evidence type="ECO:0000256" key="1">
    <source>
        <dbReference type="SAM" id="MobiDB-lite"/>
    </source>
</evidence>
<evidence type="ECO:0000313" key="2">
    <source>
        <dbReference type="EMBL" id="VEG50209.1"/>
    </source>
</evidence>
<name>A0A3S4VF69_MYCCI</name>
<sequence length="64" mass="6967">MPNSDPLPQANPADVAEQTSGLDDSDIDDDEPVTEIPLETDPVDYSEQREVVDLSDDGYEDSAE</sequence>
<keyword evidence="3" id="KW-1185">Reference proteome</keyword>
<gene>
    <name evidence="2" type="ORF">NCTC10485_04527</name>
</gene>
<dbReference type="EMBL" id="LR134355">
    <property type="protein sequence ID" value="VEG50209.1"/>
    <property type="molecule type" value="Genomic_DNA"/>
</dbReference>
<organism evidence="2 3">
    <name type="scientific">Mycolicibacterium chitae</name>
    <name type="common">Mycobacterium chitae</name>
    <dbReference type="NCBI Taxonomy" id="1792"/>
    <lineage>
        <taxon>Bacteria</taxon>
        <taxon>Bacillati</taxon>
        <taxon>Actinomycetota</taxon>
        <taxon>Actinomycetes</taxon>
        <taxon>Mycobacteriales</taxon>
        <taxon>Mycobacteriaceae</taxon>
        <taxon>Mycolicibacterium</taxon>
    </lineage>
</organism>
<dbReference type="AlphaFoldDB" id="A0A3S4VF69"/>
<feature type="compositionally biased region" description="Acidic residues" evidence="1">
    <location>
        <begin position="23"/>
        <end position="33"/>
    </location>
</feature>
<protein>
    <submittedName>
        <fullName evidence="2">Uncharacterized protein</fullName>
    </submittedName>
</protein>
<feature type="compositionally biased region" description="Acidic residues" evidence="1">
    <location>
        <begin position="53"/>
        <end position="64"/>
    </location>
</feature>
<accession>A0A3S4VF69</accession>
<evidence type="ECO:0000313" key="3">
    <source>
        <dbReference type="Proteomes" id="UP000282551"/>
    </source>
</evidence>
<dbReference type="RefSeq" id="WP_126335773.1">
    <property type="nucleotide sequence ID" value="NZ_AP022604.1"/>
</dbReference>